<feature type="compositionally biased region" description="Low complexity" evidence="9">
    <location>
        <begin position="72"/>
        <end position="86"/>
    </location>
</feature>
<dbReference type="PANTHER" id="PTHR47168">
    <property type="entry name" value="RING ZINC FINGER DOMAIN SUPERFAMILY PROTEIN-RELATED"/>
    <property type="match status" value="1"/>
</dbReference>
<keyword evidence="6" id="KW-1133">Transmembrane helix</keyword>
<organism evidence="11 12">
    <name type="scientific">Mycena albidolilacea</name>
    <dbReference type="NCBI Taxonomy" id="1033008"/>
    <lineage>
        <taxon>Eukaryota</taxon>
        <taxon>Fungi</taxon>
        <taxon>Dikarya</taxon>
        <taxon>Basidiomycota</taxon>
        <taxon>Agaricomycotina</taxon>
        <taxon>Agaricomycetes</taxon>
        <taxon>Agaricomycetidae</taxon>
        <taxon>Agaricales</taxon>
        <taxon>Marasmiineae</taxon>
        <taxon>Mycenaceae</taxon>
        <taxon>Mycena</taxon>
    </lineage>
</organism>
<evidence type="ECO:0000256" key="9">
    <source>
        <dbReference type="SAM" id="MobiDB-lite"/>
    </source>
</evidence>
<dbReference type="InterPro" id="IPR051653">
    <property type="entry name" value="E3_ligase_sorting_rcpt"/>
</dbReference>
<dbReference type="EMBL" id="JARIHO010000125">
    <property type="protein sequence ID" value="KAJ7301865.1"/>
    <property type="molecule type" value="Genomic_DNA"/>
</dbReference>
<evidence type="ECO:0000256" key="6">
    <source>
        <dbReference type="ARBA" id="ARBA00022989"/>
    </source>
</evidence>
<keyword evidence="5" id="KW-0862">Zinc</keyword>
<comment type="caution">
    <text evidence="11">The sequence shown here is derived from an EMBL/GenBank/DDBJ whole genome shotgun (WGS) entry which is preliminary data.</text>
</comment>
<name>A0AAD6YZI1_9AGAR</name>
<feature type="compositionally biased region" description="Basic residues" evidence="9">
    <location>
        <begin position="51"/>
        <end position="65"/>
    </location>
</feature>
<evidence type="ECO:0000259" key="10">
    <source>
        <dbReference type="PROSITE" id="PS50089"/>
    </source>
</evidence>
<feature type="domain" description="RING-type" evidence="10">
    <location>
        <begin position="221"/>
        <end position="263"/>
    </location>
</feature>
<evidence type="ECO:0000313" key="12">
    <source>
        <dbReference type="Proteomes" id="UP001218218"/>
    </source>
</evidence>
<dbReference type="FunFam" id="3.30.40.10:FF:000728">
    <property type="entry name" value="Unplaced genomic scaffold supercont1.4, whole genome shotgun sequence"/>
    <property type="match status" value="1"/>
</dbReference>
<evidence type="ECO:0000256" key="1">
    <source>
        <dbReference type="ARBA" id="ARBA00004167"/>
    </source>
</evidence>
<keyword evidence="4 8" id="KW-0863">Zinc-finger</keyword>
<dbReference type="Pfam" id="PF13639">
    <property type="entry name" value="zf-RING_2"/>
    <property type="match status" value="1"/>
</dbReference>
<dbReference type="GO" id="GO:0016020">
    <property type="term" value="C:membrane"/>
    <property type="evidence" value="ECO:0007669"/>
    <property type="project" value="UniProtKB-SubCell"/>
</dbReference>
<dbReference type="GO" id="GO:0008270">
    <property type="term" value="F:zinc ion binding"/>
    <property type="evidence" value="ECO:0007669"/>
    <property type="project" value="UniProtKB-KW"/>
</dbReference>
<evidence type="ECO:0000256" key="8">
    <source>
        <dbReference type="PROSITE-ProRule" id="PRU00175"/>
    </source>
</evidence>
<keyword evidence="7" id="KW-0472">Membrane</keyword>
<dbReference type="PROSITE" id="PS50089">
    <property type="entry name" value="ZF_RING_2"/>
    <property type="match status" value="1"/>
</dbReference>
<evidence type="ECO:0000256" key="5">
    <source>
        <dbReference type="ARBA" id="ARBA00022833"/>
    </source>
</evidence>
<evidence type="ECO:0000256" key="2">
    <source>
        <dbReference type="ARBA" id="ARBA00022692"/>
    </source>
</evidence>
<proteinExistence type="predicted"/>
<gene>
    <name evidence="11" type="ORF">DFH08DRAFT_906321</name>
</gene>
<protein>
    <recommendedName>
        <fullName evidence="10">RING-type domain-containing protein</fullName>
    </recommendedName>
</protein>
<reference evidence="11" key="1">
    <citation type="submission" date="2023-03" db="EMBL/GenBank/DDBJ databases">
        <title>Massive genome expansion in bonnet fungi (Mycena s.s.) driven by repeated elements and novel gene families across ecological guilds.</title>
        <authorList>
            <consortium name="Lawrence Berkeley National Laboratory"/>
            <person name="Harder C.B."/>
            <person name="Miyauchi S."/>
            <person name="Viragh M."/>
            <person name="Kuo A."/>
            <person name="Thoen E."/>
            <person name="Andreopoulos B."/>
            <person name="Lu D."/>
            <person name="Skrede I."/>
            <person name="Drula E."/>
            <person name="Henrissat B."/>
            <person name="Morin E."/>
            <person name="Kohler A."/>
            <person name="Barry K."/>
            <person name="LaButti K."/>
            <person name="Morin E."/>
            <person name="Salamov A."/>
            <person name="Lipzen A."/>
            <person name="Mereny Z."/>
            <person name="Hegedus B."/>
            <person name="Baldrian P."/>
            <person name="Stursova M."/>
            <person name="Weitz H."/>
            <person name="Taylor A."/>
            <person name="Grigoriev I.V."/>
            <person name="Nagy L.G."/>
            <person name="Martin F."/>
            <person name="Kauserud H."/>
        </authorList>
    </citation>
    <scope>NUCLEOTIDE SEQUENCE</scope>
    <source>
        <strain evidence="11">CBHHK002</strain>
    </source>
</reference>
<dbReference type="AlphaFoldDB" id="A0AAD6YZI1"/>
<dbReference type="SMART" id="SM00184">
    <property type="entry name" value="RING"/>
    <property type="match status" value="1"/>
</dbReference>
<feature type="compositionally biased region" description="Basic and acidic residues" evidence="9">
    <location>
        <begin position="87"/>
        <end position="105"/>
    </location>
</feature>
<dbReference type="CDD" id="cd16473">
    <property type="entry name" value="RING-H2_RNF103"/>
    <property type="match status" value="1"/>
</dbReference>
<dbReference type="InterPro" id="IPR013083">
    <property type="entry name" value="Znf_RING/FYVE/PHD"/>
</dbReference>
<dbReference type="PANTHER" id="PTHR47168:SF1">
    <property type="entry name" value="OS02G0798600 PROTEIN"/>
    <property type="match status" value="1"/>
</dbReference>
<evidence type="ECO:0000256" key="7">
    <source>
        <dbReference type="ARBA" id="ARBA00023136"/>
    </source>
</evidence>
<evidence type="ECO:0000313" key="11">
    <source>
        <dbReference type="EMBL" id="KAJ7301865.1"/>
    </source>
</evidence>
<sequence length="280" mass="29691">MGMGMPVPMAHEVGTQVEADPFARAVDEARQEEGEGQGQVGGNEEADERRTRRRSWWRPSLRGRRGAGGGASASASAEGSASVSVSEGERVEDAYGAVDETHAEEEGASLEPTVERTEAEATPVPTEVPGVGMGGIDASRTFLIYVIGGYYPPEHGILNGAGGAESLEALFRELPELLGYARPPTASKADIARAGLTVLRPAELPEAEKAGRVVSNCVERCLICLDDYDPADDIRVLSCRHAFHLTCVDRWLETGRNNCPACRTKGVPTDPMAHAAAAHA</sequence>
<dbReference type="Proteomes" id="UP001218218">
    <property type="component" value="Unassembled WGS sequence"/>
</dbReference>
<dbReference type="Gene3D" id="3.30.40.10">
    <property type="entry name" value="Zinc/RING finger domain, C3HC4 (zinc finger)"/>
    <property type="match status" value="1"/>
</dbReference>
<dbReference type="SUPFAM" id="SSF57850">
    <property type="entry name" value="RING/U-box"/>
    <property type="match status" value="1"/>
</dbReference>
<dbReference type="InterPro" id="IPR001841">
    <property type="entry name" value="Znf_RING"/>
</dbReference>
<keyword evidence="3" id="KW-0479">Metal-binding</keyword>
<keyword evidence="2" id="KW-0812">Transmembrane</keyword>
<evidence type="ECO:0000256" key="4">
    <source>
        <dbReference type="ARBA" id="ARBA00022771"/>
    </source>
</evidence>
<feature type="region of interest" description="Disordered" evidence="9">
    <location>
        <begin position="1"/>
        <end position="132"/>
    </location>
</feature>
<comment type="subcellular location">
    <subcellularLocation>
        <location evidence="1">Membrane</location>
        <topology evidence="1">Single-pass membrane protein</topology>
    </subcellularLocation>
</comment>
<evidence type="ECO:0000256" key="3">
    <source>
        <dbReference type="ARBA" id="ARBA00022723"/>
    </source>
</evidence>
<accession>A0AAD6YZI1</accession>
<keyword evidence="12" id="KW-1185">Reference proteome</keyword>